<gene>
    <name evidence="2" type="ORF">MPLG2_1224</name>
</gene>
<reference evidence="2 3" key="1">
    <citation type="submission" date="2018-02" db="EMBL/GenBank/DDBJ databases">
        <authorList>
            <person name="Cohen D.B."/>
            <person name="Kent A.D."/>
        </authorList>
    </citation>
    <scope>NUCLEOTIDE SEQUENCE [LARGE SCALE GENOMIC DNA]</scope>
    <source>
        <strain evidence="2">1</strain>
    </source>
</reference>
<proteinExistence type="predicted"/>
<protein>
    <submittedName>
        <fullName evidence="2">Uncharacterized protein</fullName>
    </submittedName>
</protein>
<dbReference type="AlphaFoldDB" id="A0A2N9JFC8"/>
<name>A0A2N9JFC8_9ACTN</name>
<keyword evidence="3" id="KW-1185">Reference proteome</keyword>
<dbReference type="KEGG" id="mgg:MPLG2_1224"/>
<feature type="region of interest" description="Disordered" evidence="1">
    <location>
        <begin position="77"/>
        <end position="104"/>
    </location>
</feature>
<evidence type="ECO:0000313" key="3">
    <source>
        <dbReference type="Proteomes" id="UP000238164"/>
    </source>
</evidence>
<evidence type="ECO:0000256" key="1">
    <source>
        <dbReference type="SAM" id="MobiDB-lite"/>
    </source>
</evidence>
<evidence type="ECO:0000313" key="2">
    <source>
        <dbReference type="EMBL" id="SPD86260.1"/>
    </source>
</evidence>
<sequence>MATSARALHERLHFNQKVARGQPEATAALIDEVDVSPVASGSGTRVFGAVNRLHLVDNPSDVTQGGRLNAEAVRGVSTRHYGLDPETHPQPCSGTERRSRRSPG</sequence>
<organism evidence="2 3">
    <name type="scientific">Micropruina glycogenica</name>
    <dbReference type="NCBI Taxonomy" id="75385"/>
    <lineage>
        <taxon>Bacteria</taxon>
        <taxon>Bacillati</taxon>
        <taxon>Actinomycetota</taxon>
        <taxon>Actinomycetes</taxon>
        <taxon>Propionibacteriales</taxon>
        <taxon>Nocardioidaceae</taxon>
        <taxon>Micropruina</taxon>
    </lineage>
</organism>
<accession>A0A2N9JFC8</accession>
<dbReference type="EMBL" id="LT985188">
    <property type="protein sequence ID" value="SPD86260.1"/>
    <property type="molecule type" value="Genomic_DNA"/>
</dbReference>
<dbReference type="Proteomes" id="UP000238164">
    <property type="component" value="Chromosome 1"/>
</dbReference>